<dbReference type="Proteomes" id="UP000226192">
    <property type="component" value="Unassembled WGS sequence"/>
</dbReference>
<proteinExistence type="inferred from homology"/>
<evidence type="ECO:0000313" key="5">
    <source>
        <dbReference type="EMBL" id="PHH59958.1"/>
    </source>
</evidence>
<comment type="pathway">
    <text evidence="4">Carbohydrate degradation; glycolysis; D-glyceraldehyde 3-phosphate from glycerone phosphate: step 1/1.</text>
</comment>
<gene>
    <name evidence="5" type="ORF">CDD81_2357</name>
</gene>
<comment type="caution">
    <text evidence="5">The sequence shown here is derived from an EMBL/GenBank/DDBJ whole genome shotgun (WGS) entry which is preliminary data.</text>
</comment>
<dbReference type="GO" id="GO:0005829">
    <property type="term" value="C:cytosol"/>
    <property type="evidence" value="ECO:0007669"/>
    <property type="project" value="TreeGrafter"/>
</dbReference>
<evidence type="ECO:0000256" key="4">
    <source>
        <dbReference type="RuleBase" id="RU363013"/>
    </source>
</evidence>
<evidence type="ECO:0000256" key="1">
    <source>
        <dbReference type="ARBA" id="ARBA00007422"/>
    </source>
</evidence>
<dbReference type="PANTHER" id="PTHR21139:SF2">
    <property type="entry name" value="TRIOSEPHOSPHATE ISOMERASE"/>
    <property type="match status" value="1"/>
</dbReference>
<organism evidence="5 6">
    <name type="scientific">Ophiocordyceps australis</name>
    <dbReference type="NCBI Taxonomy" id="1399860"/>
    <lineage>
        <taxon>Eukaryota</taxon>
        <taxon>Fungi</taxon>
        <taxon>Dikarya</taxon>
        <taxon>Ascomycota</taxon>
        <taxon>Pezizomycotina</taxon>
        <taxon>Sordariomycetes</taxon>
        <taxon>Hypocreomycetidae</taxon>
        <taxon>Hypocreales</taxon>
        <taxon>Ophiocordycipitaceae</taxon>
        <taxon>Ophiocordyceps</taxon>
    </lineage>
</organism>
<dbReference type="OrthoDB" id="6715177at2759"/>
<evidence type="ECO:0000313" key="6">
    <source>
        <dbReference type="Proteomes" id="UP000226192"/>
    </source>
</evidence>
<comment type="subunit">
    <text evidence="2">Homodimer.</text>
</comment>
<accession>A0A2C5XES2</accession>
<dbReference type="Gene3D" id="3.20.20.70">
    <property type="entry name" value="Aldolase class I"/>
    <property type="match status" value="1"/>
</dbReference>
<evidence type="ECO:0000256" key="2">
    <source>
        <dbReference type="ARBA" id="ARBA00011738"/>
    </source>
</evidence>
<reference evidence="5 6" key="1">
    <citation type="submission" date="2017-06" db="EMBL/GenBank/DDBJ databases">
        <title>Ant-infecting Ophiocordyceps genomes reveal a high diversity of potential behavioral manipulation genes and a possible major role for enterotoxins.</title>
        <authorList>
            <person name="De Bekker C."/>
            <person name="Evans H.C."/>
            <person name="Brachmann A."/>
            <person name="Hughes D.P."/>
        </authorList>
    </citation>
    <scope>NUCLEOTIDE SEQUENCE [LARGE SCALE GENOMIC DNA]</scope>
    <source>
        <strain evidence="5 6">Map64</strain>
    </source>
</reference>
<dbReference type="SUPFAM" id="SSF51351">
    <property type="entry name" value="Triosephosphate isomerase (TIM)"/>
    <property type="match status" value="1"/>
</dbReference>
<dbReference type="EC" id="5.3.1.1" evidence="4"/>
<dbReference type="GO" id="GO:0004807">
    <property type="term" value="F:triose-phosphate isomerase activity"/>
    <property type="evidence" value="ECO:0007669"/>
    <property type="project" value="UniProtKB-EC"/>
</dbReference>
<dbReference type="InterPro" id="IPR000652">
    <property type="entry name" value="Triosephosphate_isomerase"/>
</dbReference>
<sequence>MASPTSSSSPSSAWPQRRRLIGLSTKMYFSLSRTRDFTRQLLSLLGSIAPASLAEIDIFIIPDFVSLTSTAAQLASCAVPVLLGAQDCHWQDSGAFTGEVSAAVLHEAGVGLVEVGHAERRRLFGEDDAMVAKKAAAVVSNAMVPLVCIGEQTPGDVASAVAQCRLQVEAVMAAVPDDAPLVLAYEPVWAIGATRPAEPQHVVAVAQAIRQLECVTARRTPTRILYGGSAGPGLFQQLSGSLDGLFLGRFGHEPARFVDTIRDVVEA</sequence>
<keyword evidence="6" id="KW-1185">Reference proteome</keyword>
<keyword evidence="4" id="KW-0312">Gluconeogenesis</keyword>
<keyword evidence="3 4" id="KW-0413">Isomerase</keyword>
<dbReference type="InterPro" id="IPR035990">
    <property type="entry name" value="TIM_sf"/>
</dbReference>
<dbReference type="UniPathway" id="UPA00109">
    <property type="reaction ID" value="UER00189"/>
</dbReference>
<comment type="similarity">
    <text evidence="1 4">Belongs to the triosephosphate isomerase family.</text>
</comment>
<dbReference type="UniPathway" id="UPA00138"/>
<name>A0A2C5XES2_9HYPO</name>
<dbReference type="GO" id="GO:0019563">
    <property type="term" value="P:glycerol catabolic process"/>
    <property type="evidence" value="ECO:0007669"/>
    <property type="project" value="TreeGrafter"/>
</dbReference>
<dbReference type="GO" id="GO:0006096">
    <property type="term" value="P:glycolytic process"/>
    <property type="evidence" value="ECO:0007669"/>
    <property type="project" value="UniProtKB-UniPathway"/>
</dbReference>
<dbReference type="PANTHER" id="PTHR21139">
    <property type="entry name" value="TRIOSEPHOSPHATE ISOMERASE"/>
    <property type="match status" value="1"/>
</dbReference>
<dbReference type="EMBL" id="NJET01000171">
    <property type="protein sequence ID" value="PHH59958.1"/>
    <property type="molecule type" value="Genomic_DNA"/>
</dbReference>
<comment type="pathway">
    <text evidence="4">Carbohydrate biosynthesis; gluconeogenesis.</text>
</comment>
<dbReference type="GO" id="GO:0046166">
    <property type="term" value="P:glyceraldehyde-3-phosphate biosynthetic process"/>
    <property type="evidence" value="ECO:0007669"/>
    <property type="project" value="TreeGrafter"/>
</dbReference>
<protein>
    <recommendedName>
        <fullName evidence="4">Triosephosphate isomerase</fullName>
        <ecNumber evidence="4">5.3.1.1</ecNumber>
    </recommendedName>
</protein>
<keyword evidence="4" id="KW-0324">Glycolysis</keyword>
<dbReference type="STRING" id="1399860.A0A2C5XES2"/>
<dbReference type="InterPro" id="IPR013785">
    <property type="entry name" value="Aldolase_TIM"/>
</dbReference>
<dbReference type="PROSITE" id="PS51440">
    <property type="entry name" value="TIM_2"/>
    <property type="match status" value="1"/>
</dbReference>
<dbReference type="GO" id="GO:0006094">
    <property type="term" value="P:gluconeogenesis"/>
    <property type="evidence" value="ECO:0007669"/>
    <property type="project" value="UniProtKB-UniPathway"/>
</dbReference>
<dbReference type="AlphaFoldDB" id="A0A2C5XES2"/>
<comment type="catalytic activity">
    <reaction evidence="4">
        <text>D-glyceraldehyde 3-phosphate = dihydroxyacetone phosphate</text>
        <dbReference type="Rhea" id="RHEA:18585"/>
        <dbReference type="ChEBI" id="CHEBI:57642"/>
        <dbReference type="ChEBI" id="CHEBI:59776"/>
        <dbReference type="EC" id="5.3.1.1"/>
    </reaction>
</comment>
<dbReference type="CDD" id="cd00311">
    <property type="entry name" value="TIM"/>
    <property type="match status" value="1"/>
</dbReference>
<dbReference type="Pfam" id="PF00121">
    <property type="entry name" value="TIM"/>
    <property type="match status" value="1"/>
</dbReference>
<evidence type="ECO:0000256" key="3">
    <source>
        <dbReference type="ARBA" id="ARBA00023235"/>
    </source>
</evidence>